<sequence length="752" mass="80920">MGTEVEQATGHIQTTVTTPSAASTSGPKVSMFSRKSGFVIPKNKLSGSLVPVFRGGKKGDSDAVNSEGTKPVQRKTKWGPDLTMDTSVRKGRALAYQTRVDQITQQLSLGMLETEDSEDSLSASQFQDRKSLTRRHNNEKSELLELERREAIGEILKLNPSFKAPADYKPLLKEANVPIPIKEYPGYNFISLVFGPASDTQKQLEKETGAKIRLYGTRADTGGKIEVASSDGKETPGAYDELHIHVSADTYEKVDAAVSLIELLVNPVSMNLAPASETLATASGDNVGKSDPPTEGAPSSYMPPAQMNHGVVRPVPPLMQGHFRQYPQPWFPAGPTQIPIHPRSAPDSSAPFQNNVSLIYSSSSTSNMPSQFGPQPVLASSLPQNPSLFPSRPQLPHVLQPPYTHQALSPGQFGIPRNFPSSSLQLTALPTPTGPPQMVRPVLSPLPQSPLSSSASQGQNMLPMAPSTVPFQRQPLASHPIVVSGASPVNISAVPFAVTSSTPHLLQHGNSNSVSGTTPNFETMKPPSLVAPRPQQPNSSNFTFQPRGPQNLASRPGIQPALQIMTPPNETMRAPLTPQSPLIRPLVNNLNHPVQGFLRPQVSHPISQPRPEIPMNFARSSTVPAFPLRHPTFPSPGAISPSITPQTPRNFSPANPIVNSVGPFPPRAGNPILHRQNYPSGATQPQRFKAPPQHFSNDPGRPPFSASGVQQSYDPFSPTSVSFNPHMGSDTAKIQQESDPEYEDLMASVGVK</sequence>
<dbReference type="InterPro" id="IPR036612">
    <property type="entry name" value="KH_dom_type_1_sf"/>
</dbReference>
<evidence type="ECO:0000313" key="7">
    <source>
        <dbReference type="Proteomes" id="UP000594638"/>
    </source>
</evidence>
<evidence type="ECO:0000313" key="6">
    <source>
        <dbReference type="EMBL" id="CAA2992286.1"/>
    </source>
</evidence>
<dbReference type="EMBL" id="CACTIH010005433">
    <property type="protein sequence ID" value="CAA2992286.1"/>
    <property type="molecule type" value="Genomic_DNA"/>
</dbReference>
<feature type="region of interest" description="Disordered" evidence="3">
    <location>
        <begin position="363"/>
        <end position="397"/>
    </location>
</feature>
<reference evidence="6 7" key="1">
    <citation type="submission" date="2019-12" db="EMBL/GenBank/DDBJ databases">
        <authorList>
            <person name="Alioto T."/>
            <person name="Alioto T."/>
            <person name="Gomez Garrido J."/>
        </authorList>
    </citation>
    <scope>NUCLEOTIDE SEQUENCE [LARGE SCALE GENOMIC DNA]</scope>
</reference>
<feature type="region of interest" description="Disordered" evidence="3">
    <location>
        <begin position="1"/>
        <end position="28"/>
    </location>
</feature>
<organism evidence="6 7">
    <name type="scientific">Olea europaea subsp. europaea</name>
    <dbReference type="NCBI Taxonomy" id="158383"/>
    <lineage>
        <taxon>Eukaryota</taxon>
        <taxon>Viridiplantae</taxon>
        <taxon>Streptophyta</taxon>
        <taxon>Embryophyta</taxon>
        <taxon>Tracheophyta</taxon>
        <taxon>Spermatophyta</taxon>
        <taxon>Magnoliopsida</taxon>
        <taxon>eudicotyledons</taxon>
        <taxon>Gunneridae</taxon>
        <taxon>Pentapetalae</taxon>
        <taxon>asterids</taxon>
        <taxon>lamiids</taxon>
        <taxon>Lamiales</taxon>
        <taxon>Oleaceae</taxon>
        <taxon>Oleeae</taxon>
        <taxon>Olea</taxon>
    </lineage>
</organism>
<dbReference type="SUPFAM" id="SSF54791">
    <property type="entry name" value="Eukaryotic type KH-domain (KH-domain type I)"/>
    <property type="match status" value="1"/>
</dbReference>
<name>A0A8S0SKD9_OLEEU</name>
<feature type="region of interest" description="Disordered" evidence="3">
    <location>
        <begin position="55"/>
        <end position="80"/>
    </location>
</feature>
<dbReference type="InterPro" id="IPR047086">
    <property type="entry name" value="SF1-HH_sf"/>
</dbReference>
<dbReference type="Gramene" id="OE9A055483T1">
    <property type="protein sequence ID" value="OE9A055483C1"/>
    <property type="gene ID" value="OE9A055483"/>
</dbReference>
<dbReference type="Proteomes" id="UP000594638">
    <property type="component" value="Unassembled WGS sequence"/>
</dbReference>
<dbReference type="PANTHER" id="PTHR11208">
    <property type="entry name" value="RNA-BINDING PROTEIN RELATED"/>
    <property type="match status" value="1"/>
</dbReference>
<keyword evidence="2" id="KW-0694">RNA-binding</keyword>
<dbReference type="InterPro" id="IPR045071">
    <property type="entry name" value="BBP-like"/>
</dbReference>
<evidence type="ECO:0000259" key="5">
    <source>
        <dbReference type="Pfam" id="PF22675"/>
    </source>
</evidence>
<dbReference type="Pfam" id="PF16275">
    <property type="entry name" value="SF1-HH"/>
    <property type="match status" value="1"/>
</dbReference>
<keyword evidence="1" id="KW-0479">Metal-binding</keyword>
<dbReference type="GO" id="GO:0048024">
    <property type="term" value="P:regulation of mRNA splicing, via spliceosome"/>
    <property type="evidence" value="ECO:0007669"/>
    <property type="project" value="TreeGrafter"/>
</dbReference>
<dbReference type="InterPro" id="IPR055256">
    <property type="entry name" value="KH_1_KHDC4/BBP-like"/>
</dbReference>
<evidence type="ECO:0000256" key="3">
    <source>
        <dbReference type="SAM" id="MobiDB-lite"/>
    </source>
</evidence>
<dbReference type="Gene3D" id="3.30.1370.10">
    <property type="entry name" value="K Homology domain, type 1"/>
    <property type="match status" value="1"/>
</dbReference>
<dbReference type="Pfam" id="PF22675">
    <property type="entry name" value="KH-I_KHDC4-BBP"/>
    <property type="match status" value="1"/>
</dbReference>
<proteinExistence type="predicted"/>
<feature type="compositionally biased region" description="Polar residues" evidence="3">
    <location>
        <begin position="677"/>
        <end position="686"/>
    </location>
</feature>
<feature type="compositionally biased region" description="Polar residues" evidence="3">
    <location>
        <begin position="707"/>
        <end position="723"/>
    </location>
</feature>
<feature type="region of interest" description="Disordered" evidence="3">
    <location>
        <begin position="114"/>
        <end position="138"/>
    </location>
</feature>
<evidence type="ECO:0000259" key="4">
    <source>
        <dbReference type="Pfam" id="PF16275"/>
    </source>
</evidence>
<dbReference type="GO" id="GO:0003729">
    <property type="term" value="F:mRNA binding"/>
    <property type="evidence" value="ECO:0007669"/>
    <property type="project" value="TreeGrafter"/>
</dbReference>
<dbReference type="AlphaFoldDB" id="A0A8S0SKD9"/>
<dbReference type="InterPro" id="IPR032570">
    <property type="entry name" value="SF1-HH"/>
</dbReference>
<feature type="compositionally biased region" description="Low complexity" evidence="3">
    <location>
        <begin position="14"/>
        <end position="25"/>
    </location>
</feature>
<evidence type="ECO:0000256" key="2">
    <source>
        <dbReference type="ARBA" id="ARBA00022884"/>
    </source>
</evidence>
<keyword evidence="7" id="KW-1185">Reference proteome</keyword>
<comment type="caution">
    <text evidence="6">The sequence shown here is derived from an EMBL/GenBank/DDBJ whole genome shotgun (WGS) entry which is preliminary data.</text>
</comment>
<dbReference type="GO" id="GO:0005634">
    <property type="term" value="C:nucleus"/>
    <property type="evidence" value="ECO:0007669"/>
    <property type="project" value="TreeGrafter"/>
</dbReference>
<accession>A0A8S0SKD9</accession>
<feature type="compositionally biased region" description="Basic and acidic residues" evidence="3">
    <location>
        <begin position="127"/>
        <end position="138"/>
    </location>
</feature>
<evidence type="ECO:0000256" key="1">
    <source>
        <dbReference type="ARBA" id="ARBA00022723"/>
    </source>
</evidence>
<feature type="domain" description="Splicing factor 1 helix-hairpin" evidence="4">
    <location>
        <begin position="90"/>
        <end position="169"/>
    </location>
</feature>
<feature type="domain" description="KHDC4/BBP-like KH-domain type I" evidence="5">
    <location>
        <begin position="183"/>
        <end position="265"/>
    </location>
</feature>
<gene>
    <name evidence="6" type="ORF">OLEA9_A055483</name>
</gene>
<feature type="region of interest" description="Disordered" evidence="3">
    <location>
        <begin position="668"/>
        <end position="752"/>
    </location>
</feature>
<feature type="compositionally biased region" description="Polar residues" evidence="3">
    <location>
        <begin position="363"/>
        <end position="373"/>
    </location>
</feature>
<dbReference type="Gramene" id="OE9A055483T3">
    <property type="protein sequence ID" value="OE9A055483C3"/>
    <property type="gene ID" value="OE9A055483"/>
</dbReference>
<dbReference type="GO" id="GO:0046872">
    <property type="term" value="F:metal ion binding"/>
    <property type="evidence" value="ECO:0007669"/>
    <property type="project" value="UniProtKB-KW"/>
</dbReference>
<dbReference type="Gene3D" id="6.10.140.1790">
    <property type="match status" value="1"/>
</dbReference>
<protein>
    <submittedName>
        <fullName evidence="6">Splicing factor 1</fullName>
    </submittedName>
</protein>
<dbReference type="PANTHER" id="PTHR11208:SF98">
    <property type="entry name" value="RNA-BINDING KH DOMAIN-CONTAINING PROTEIN"/>
    <property type="match status" value="1"/>
</dbReference>
<dbReference type="OrthoDB" id="6777263at2759"/>